<dbReference type="SUPFAM" id="SSF53756">
    <property type="entry name" value="UDP-Glycosyltransferase/glycogen phosphorylase"/>
    <property type="match status" value="1"/>
</dbReference>
<evidence type="ECO:0000313" key="3">
    <source>
        <dbReference type="EMBL" id="MFB2881264.1"/>
    </source>
</evidence>
<keyword evidence="1 3" id="KW-0808">Transferase</keyword>
<gene>
    <name evidence="3" type="ORF">ACE1CC_30805</name>
</gene>
<dbReference type="EC" id="2.4.-.-" evidence="3"/>
<dbReference type="PANTHER" id="PTHR46401:SF2">
    <property type="entry name" value="GLYCOSYLTRANSFERASE WBBK-RELATED"/>
    <property type="match status" value="1"/>
</dbReference>
<evidence type="ECO:0000313" key="4">
    <source>
        <dbReference type="Proteomes" id="UP001576774"/>
    </source>
</evidence>
<dbReference type="Pfam" id="PF00534">
    <property type="entry name" value="Glycos_transf_1"/>
    <property type="match status" value="1"/>
</dbReference>
<evidence type="ECO:0000259" key="2">
    <source>
        <dbReference type="Pfam" id="PF00534"/>
    </source>
</evidence>
<feature type="domain" description="Glycosyl transferase family 1" evidence="2">
    <location>
        <begin position="211"/>
        <end position="371"/>
    </location>
</feature>
<evidence type="ECO:0000256" key="1">
    <source>
        <dbReference type="ARBA" id="ARBA00022679"/>
    </source>
</evidence>
<accession>A0ABV4XEY6</accession>
<dbReference type="RefSeq" id="WP_413274248.1">
    <property type="nucleotide sequence ID" value="NZ_JBHFNQ010000219.1"/>
</dbReference>
<dbReference type="InterPro" id="IPR001296">
    <property type="entry name" value="Glyco_trans_1"/>
</dbReference>
<sequence>MTKETKISVTIDGYRLSYPATGLGLVTAELLRGLQELGYTKSIAVFVEKSFRPQIFGLENLDVQWITIDFKNRSPDYLGRLAWGLAVTKKIKKFFPNSRHFIPYFYNYGNLSQNVVLVPDLVWRIVSEQDSIYPHRPWWNLRGRLPFRPMFVKWEEWLVTRAKNLIVYTKFVKNHVHQEFGTSLDRIMIMQHPVPSWCITKYQESNNLLVQNKFNLPHRFVLYVGGFAGRKNVAMLLEVCGQIYDADPSFRCVLVGLTEQIIQRDFGIREAMKRNSVRAAIIPLPIIDYPDLASLYRLTEFTVYPSLSEGFGLPILEAGSAKRLCLCGDNSSMKEVQTNAEYRIKSDDRSAWFEKILYFWQNPEATKKAGEDCHLLFHQYDLYKTAQQLWNILQS</sequence>
<comment type="caution">
    <text evidence="3">The sequence shown here is derived from an EMBL/GenBank/DDBJ whole genome shotgun (WGS) entry which is preliminary data.</text>
</comment>
<dbReference type="PANTHER" id="PTHR46401">
    <property type="entry name" value="GLYCOSYLTRANSFERASE WBBK-RELATED"/>
    <property type="match status" value="1"/>
</dbReference>
<keyword evidence="3" id="KW-0328">Glycosyltransferase</keyword>
<dbReference type="Proteomes" id="UP001576774">
    <property type="component" value="Unassembled WGS sequence"/>
</dbReference>
<dbReference type="Gene3D" id="3.40.50.2000">
    <property type="entry name" value="Glycogen Phosphorylase B"/>
    <property type="match status" value="1"/>
</dbReference>
<keyword evidence="4" id="KW-1185">Reference proteome</keyword>
<reference evidence="3 4" key="1">
    <citation type="submission" date="2024-09" db="EMBL/GenBank/DDBJ databases">
        <title>Floridaenema gen nov. (Aerosakkonemataceae, Aerosakkonematales ord. nov., Cyanobacteria) from benthic tropical and subtropical fresh waters, with the description of four new species.</title>
        <authorList>
            <person name="Moretto J.A."/>
            <person name="Berthold D.E."/>
            <person name="Lefler F.W."/>
            <person name="Huang I.-S."/>
            <person name="Laughinghouse H. IV."/>
        </authorList>
    </citation>
    <scope>NUCLEOTIDE SEQUENCE [LARGE SCALE GENOMIC DNA]</scope>
    <source>
        <strain evidence="3 4">BLCC-F46</strain>
    </source>
</reference>
<proteinExistence type="predicted"/>
<dbReference type="EMBL" id="JBHFNQ010000219">
    <property type="protein sequence ID" value="MFB2881264.1"/>
    <property type="molecule type" value="Genomic_DNA"/>
</dbReference>
<name>A0ABV4XEY6_9CYAN</name>
<protein>
    <submittedName>
        <fullName evidence="3">Glycosyltransferase</fullName>
        <ecNumber evidence="3">2.4.-.-</ecNumber>
    </submittedName>
</protein>
<dbReference type="GO" id="GO:0016757">
    <property type="term" value="F:glycosyltransferase activity"/>
    <property type="evidence" value="ECO:0007669"/>
    <property type="project" value="UniProtKB-KW"/>
</dbReference>
<organism evidence="3 4">
    <name type="scientific">Floridaenema aerugineum BLCC-F46</name>
    <dbReference type="NCBI Taxonomy" id="3153654"/>
    <lineage>
        <taxon>Bacteria</taxon>
        <taxon>Bacillati</taxon>
        <taxon>Cyanobacteriota</taxon>
        <taxon>Cyanophyceae</taxon>
        <taxon>Oscillatoriophycideae</taxon>
        <taxon>Aerosakkonematales</taxon>
        <taxon>Aerosakkonemataceae</taxon>
        <taxon>Floridanema</taxon>
        <taxon>Floridanema aerugineum</taxon>
    </lineage>
</organism>